<name>A0A2A4XCM9_9GAMM</name>
<keyword evidence="10" id="KW-0998">Cell outer membrane</keyword>
<evidence type="ECO:0000256" key="3">
    <source>
        <dbReference type="ARBA" id="ARBA00022448"/>
    </source>
</evidence>
<proteinExistence type="inferred from homology"/>
<evidence type="ECO:0000313" key="16">
    <source>
        <dbReference type="EMBL" id="PCI80254.1"/>
    </source>
</evidence>
<dbReference type="SUPFAM" id="SSF56935">
    <property type="entry name" value="Porins"/>
    <property type="match status" value="1"/>
</dbReference>
<dbReference type="InterPro" id="IPR039426">
    <property type="entry name" value="TonB-dep_rcpt-like"/>
</dbReference>
<keyword evidence="3" id="KW-0813">Transport</keyword>
<feature type="signal peptide" evidence="13">
    <location>
        <begin position="1"/>
        <end position="27"/>
    </location>
</feature>
<sequence length="724" mass="80257">MKPTILTRCLTSLCLLYSAFFSSQSLAQIAEDESTVTYPASYFAEYAPVNAKDMLDRIPGVGSTTGGGPSSSGGFRGGGGGGGGRGFGSGSGSSEILINGKRTAGKNNQTSGVLSRITTEQVNYIQIIRGTSGELDVRGSGQVINVVLFEELSNSSMSYQINADRNRDGNIAPGANLSYSNRIGGFEYVLSAVAEPRYGHRESEETSILGDFSANDRVVEDSITKQTSYDLTANLGYEFSERSSARLNVLLSQNDNPTKTRRNTTDLTVSPNLLERLRNDIPGEQDNWEIGGDYETFFGNGDRFKILFVLNQDNRDRTRERFEIFPDGTEEKNLFLKSGSVTEEEIIRSSYTRSILEGQDIEFGIERAVTTLDSNLAFGTLDPAGTPSPDFGGLVQVSVPGSNSTVEEVRYEPFLIHNWIISPRLSLESTLLYEQSEITQSGDVSNKRDFDFLKPKVDLRYDLTPSIQLRGSIEKIVEQLRFSDFVADTDSNDEDSNIAAGNSDIRQEWYWSYNFNAEYRLPNDIGVIDGRVFYHDHRDKIERLDVSLSEDNLLSANGNIGDGKMYGISLNSSIRMRMFDMPNLLVSTSLSLSDSEITDPFTGQDRRMLHHGRGRASMSFRHDIPRLSLNWGASIRDNFDGGTRIVDIDDVLDLYGEPGLSLFAEWISPGGTSWRWDARDVGNPEQCSDRTRYVGRLSAGILEEIERRCSIRGLVMSLKITGTF</sequence>
<evidence type="ECO:0000259" key="14">
    <source>
        <dbReference type="Pfam" id="PF00593"/>
    </source>
</evidence>
<evidence type="ECO:0000256" key="7">
    <source>
        <dbReference type="ARBA" id="ARBA00023077"/>
    </source>
</evidence>
<feature type="domain" description="TonB-dependent receptor plug" evidence="15">
    <location>
        <begin position="37"/>
        <end position="133"/>
    </location>
</feature>
<comment type="subcellular location">
    <subcellularLocation>
        <location evidence="1">Cell outer membrane</location>
        <topology evidence="1">Multi-pass membrane protein</topology>
    </subcellularLocation>
</comment>
<protein>
    <submittedName>
        <fullName evidence="16">Uncharacterized protein</fullName>
    </submittedName>
</protein>
<evidence type="ECO:0000313" key="17">
    <source>
        <dbReference type="Proteomes" id="UP000218767"/>
    </source>
</evidence>
<gene>
    <name evidence="16" type="ORF">COB20_03460</name>
</gene>
<dbReference type="Proteomes" id="UP000218767">
    <property type="component" value="Unassembled WGS sequence"/>
</dbReference>
<dbReference type="Gene3D" id="2.40.170.20">
    <property type="entry name" value="TonB-dependent receptor, beta-barrel domain"/>
    <property type="match status" value="1"/>
</dbReference>
<evidence type="ECO:0000256" key="8">
    <source>
        <dbReference type="ARBA" id="ARBA00023136"/>
    </source>
</evidence>
<feature type="region of interest" description="Disordered" evidence="12">
    <location>
        <begin position="60"/>
        <end position="86"/>
    </location>
</feature>
<organism evidence="16 17">
    <name type="scientific">SAR86 cluster bacterium</name>
    <dbReference type="NCBI Taxonomy" id="2030880"/>
    <lineage>
        <taxon>Bacteria</taxon>
        <taxon>Pseudomonadati</taxon>
        <taxon>Pseudomonadota</taxon>
        <taxon>Gammaproteobacteria</taxon>
        <taxon>SAR86 cluster</taxon>
    </lineage>
</organism>
<feature type="domain" description="TonB-dependent receptor-like beta-barrel" evidence="14">
    <location>
        <begin position="259"/>
        <end position="645"/>
    </location>
</feature>
<dbReference type="InterPro" id="IPR037066">
    <property type="entry name" value="Plug_dom_sf"/>
</dbReference>
<dbReference type="EMBL" id="NVUL01000011">
    <property type="protein sequence ID" value="PCI80254.1"/>
    <property type="molecule type" value="Genomic_DNA"/>
</dbReference>
<dbReference type="InterPro" id="IPR012910">
    <property type="entry name" value="Plug_dom"/>
</dbReference>
<feature type="compositionally biased region" description="Gly residues" evidence="12">
    <location>
        <begin position="63"/>
        <end position="86"/>
    </location>
</feature>
<evidence type="ECO:0000256" key="1">
    <source>
        <dbReference type="ARBA" id="ARBA00004571"/>
    </source>
</evidence>
<evidence type="ECO:0000256" key="13">
    <source>
        <dbReference type="SAM" id="SignalP"/>
    </source>
</evidence>
<accession>A0A2A4XCM9</accession>
<dbReference type="InterPro" id="IPR036942">
    <property type="entry name" value="Beta-barrel_TonB_sf"/>
</dbReference>
<keyword evidence="9" id="KW-0675">Receptor</keyword>
<evidence type="ECO:0000256" key="12">
    <source>
        <dbReference type="SAM" id="MobiDB-lite"/>
    </source>
</evidence>
<dbReference type="PANTHER" id="PTHR30069">
    <property type="entry name" value="TONB-DEPENDENT OUTER MEMBRANE RECEPTOR"/>
    <property type="match status" value="1"/>
</dbReference>
<keyword evidence="4" id="KW-1134">Transmembrane beta strand</keyword>
<comment type="similarity">
    <text evidence="2">Belongs to the TonB-dependent receptor family. Hemoglobin/haptoglobin binding protein subfamily.</text>
</comment>
<dbReference type="GO" id="GO:0009279">
    <property type="term" value="C:cell outer membrane"/>
    <property type="evidence" value="ECO:0007669"/>
    <property type="project" value="UniProtKB-SubCell"/>
</dbReference>
<comment type="caution">
    <text evidence="16">The sequence shown here is derived from an EMBL/GenBank/DDBJ whole genome shotgun (WGS) entry which is preliminary data.</text>
</comment>
<dbReference type="AlphaFoldDB" id="A0A2A4XCM9"/>
<dbReference type="Pfam" id="PF07715">
    <property type="entry name" value="Plug"/>
    <property type="match status" value="1"/>
</dbReference>
<reference evidence="17" key="1">
    <citation type="submission" date="2017-08" db="EMBL/GenBank/DDBJ databases">
        <title>A dynamic microbial community with high functional redundancy inhabits the cold, oxic subseafloor aquifer.</title>
        <authorList>
            <person name="Tully B.J."/>
            <person name="Wheat C.G."/>
            <person name="Glazer B.T."/>
            <person name="Huber J.A."/>
        </authorList>
    </citation>
    <scope>NUCLEOTIDE SEQUENCE [LARGE SCALE GENOMIC DNA]</scope>
</reference>
<keyword evidence="6 13" id="KW-0732">Signal</keyword>
<dbReference type="InterPro" id="IPR000531">
    <property type="entry name" value="Beta-barrel_TonB"/>
</dbReference>
<evidence type="ECO:0000256" key="2">
    <source>
        <dbReference type="ARBA" id="ARBA00008143"/>
    </source>
</evidence>
<keyword evidence="8 11" id="KW-0472">Membrane</keyword>
<dbReference type="Pfam" id="PF00593">
    <property type="entry name" value="TonB_dep_Rec_b-barrel"/>
    <property type="match status" value="1"/>
</dbReference>
<dbReference type="Gene3D" id="2.170.130.10">
    <property type="entry name" value="TonB-dependent receptor, plug domain"/>
    <property type="match status" value="1"/>
</dbReference>
<keyword evidence="5" id="KW-0812">Transmembrane</keyword>
<feature type="chain" id="PRO_5012562750" evidence="13">
    <location>
        <begin position="28"/>
        <end position="724"/>
    </location>
</feature>
<dbReference type="PANTHER" id="PTHR30069:SF29">
    <property type="entry name" value="HEMOGLOBIN AND HEMOGLOBIN-HAPTOGLOBIN-BINDING PROTEIN 1-RELATED"/>
    <property type="match status" value="1"/>
</dbReference>
<evidence type="ECO:0000256" key="10">
    <source>
        <dbReference type="ARBA" id="ARBA00023237"/>
    </source>
</evidence>
<dbReference type="GO" id="GO:0044718">
    <property type="term" value="P:siderophore transmembrane transport"/>
    <property type="evidence" value="ECO:0007669"/>
    <property type="project" value="TreeGrafter"/>
</dbReference>
<evidence type="ECO:0000259" key="15">
    <source>
        <dbReference type="Pfam" id="PF07715"/>
    </source>
</evidence>
<dbReference type="GO" id="GO:0015344">
    <property type="term" value="F:siderophore uptake transmembrane transporter activity"/>
    <property type="evidence" value="ECO:0007669"/>
    <property type="project" value="TreeGrafter"/>
</dbReference>
<keyword evidence="7 11" id="KW-0798">TonB box</keyword>
<evidence type="ECO:0000256" key="4">
    <source>
        <dbReference type="ARBA" id="ARBA00022452"/>
    </source>
</evidence>
<evidence type="ECO:0000256" key="11">
    <source>
        <dbReference type="RuleBase" id="RU003357"/>
    </source>
</evidence>
<evidence type="ECO:0000256" key="6">
    <source>
        <dbReference type="ARBA" id="ARBA00022729"/>
    </source>
</evidence>
<evidence type="ECO:0000256" key="5">
    <source>
        <dbReference type="ARBA" id="ARBA00022692"/>
    </source>
</evidence>
<evidence type="ECO:0000256" key="9">
    <source>
        <dbReference type="ARBA" id="ARBA00023170"/>
    </source>
</evidence>